<sequence>MNKKPLSVCFITYNHEKYVTQALDSILMQKTDFEWDLVVADDYSTDSTRAKILEYKARFPEKIHLIFQEKNVGPAQNFIDLITFPNSKYIAYLEGDDYWTDPYKLQKQYNILEQHPDCVLCFTDYSNLYAENKLVEVSKNKLAIKTQFSDLIQRNYIATLTVMYRNTKEVLPIWYKDMKIGDWPLYLWLMKDGHKAYYLKENTAVYRHGVGVSVNMVKRISVITLNLLQILNELQKDVSFKPHKNVISNSIFERKKELLKSYIRENQVSKVISVYFEMIRFSTFISITKLLLFSMFKKIRS</sequence>
<proteinExistence type="predicted"/>
<comment type="caution">
    <text evidence="2">The sequence shown here is derived from an EMBL/GenBank/DDBJ whole genome shotgun (WGS) entry which is preliminary data.</text>
</comment>
<reference evidence="2 3" key="1">
    <citation type="submission" date="2020-02" db="EMBL/GenBank/DDBJ databases">
        <authorList>
            <person name="Chen W.-M."/>
        </authorList>
    </citation>
    <scope>NUCLEOTIDE SEQUENCE [LARGE SCALE GENOMIC DNA]</scope>
    <source>
        <strain evidence="2 3">TWA-26</strain>
    </source>
</reference>
<name>A0ABX0IIB2_9FLAO</name>
<keyword evidence="3" id="KW-1185">Reference proteome</keyword>
<accession>A0ABX0IIB2</accession>
<dbReference type="RefSeq" id="WP_166237074.1">
    <property type="nucleotide sequence ID" value="NZ_JAAJBV010000007.1"/>
</dbReference>
<dbReference type="Proteomes" id="UP000761423">
    <property type="component" value="Unassembled WGS sequence"/>
</dbReference>
<dbReference type="Gene3D" id="3.90.550.10">
    <property type="entry name" value="Spore Coat Polysaccharide Biosynthesis Protein SpsA, Chain A"/>
    <property type="match status" value="1"/>
</dbReference>
<evidence type="ECO:0000313" key="2">
    <source>
        <dbReference type="EMBL" id="NHM05050.1"/>
    </source>
</evidence>
<dbReference type="PANTHER" id="PTHR22916">
    <property type="entry name" value="GLYCOSYLTRANSFERASE"/>
    <property type="match status" value="1"/>
</dbReference>
<dbReference type="Pfam" id="PF00535">
    <property type="entry name" value="Glycos_transf_2"/>
    <property type="match status" value="1"/>
</dbReference>
<feature type="domain" description="Glycosyltransferase 2-like" evidence="1">
    <location>
        <begin position="7"/>
        <end position="127"/>
    </location>
</feature>
<protein>
    <submittedName>
        <fullName evidence="2">Glycosyltransferase</fullName>
    </submittedName>
</protein>
<evidence type="ECO:0000259" key="1">
    <source>
        <dbReference type="Pfam" id="PF00535"/>
    </source>
</evidence>
<dbReference type="InterPro" id="IPR001173">
    <property type="entry name" value="Glyco_trans_2-like"/>
</dbReference>
<organism evidence="2 3">
    <name type="scientific">Flavobacterium celericrescens</name>
    <dbReference type="NCBI Taxonomy" id="2709780"/>
    <lineage>
        <taxon>Bacteria</taxon>
        <taxon>Pseudomonadati</taxon>
        <taxon>Bacteroidota</taxon>
        <taxon>Flavobacteriia</taxon>
        <taxon>Flavobacteriales</taxon>
        <taxon>Flavobacteriaceae</taxon>
        <taxon>Flavobacterium</taxon>
    </lineage>
</organism>
<dbReference type="SUPFAM" id="SSF53448">
    <property type="entry name" value="Nucleotide-diphospho-sugar transferases"/>
    <property type="match status" value="1"/>
</dbReference>
<dbReference type="EMBL" id="JAAJBV010000007">
    <property type="protein sequence ID" value="NHM05050.1"/>
    <property type="molecule type" value="Genomic_DNA"/>
</dbReference>
<dbReference type="InterPro" id="IPR029044">
    <property type="entry name" value="Nucleotide-diphossugar_trans"/>
</dbReference>
<dbReference type="PANTHER" id="PTHR22916:SF3">
    <property type="entry name" value="UDP-GLCNAC:BETAGAL BETA-1,3-N-ACETYLGLUCOSAMINYLTRANSFERASE-LIKE PROTEIN 1"/>
    <property type="match status" value="1"/>
</dbReference>
<evidence type="ECO:0000313" key="3">
    <source>
        <dbReference type="Proteomes" id="UP000761423"/>
    </source>
</evidence>
<gene>
    <name evidence="2" type="ORF">G4L40_10075</name>
</gene>